<dbReference type="RefSeq" id="WP_135442682.1">
    <property type="nucleotide sequence ID" value="NZ_SRLE01000006.1"/>
</dbReference>
<dbReference type="AlphaFoldDB" id="A0A4Z0M3T2"/>
<evidence type="ECO:0000259" key="1">
    <source>
        <dbReference type="Pfam" id="PF00485"/>
    </source>
</evidence>
<comment type="caution">
    <text evidence="2">The sequence shown here is derived from an EMBL/GenBank/DDBJ whole genome shotgun (WGS) entry which is preliminary data.</text>
</comment>
<reference evidence="2 3" key="1">
    <citation type="submission" date="2019-04" db="EMBL/GenBank/DDBJ databases">
        <title>Taxonomy of novel Haliea sp. from mangrove soil of West Coast of India.</title>
        <authorList>
            <person name="Verma A."/>
            <person name="Kumar P."/>
            <person name="Krishnamurthi S."/>
        </authorList>
    </citation>
    <scope>NUCLEOTIDE SEQUENCE [LARGE SCALE GENOMIC DNA]</scope>
    <source>
        <strain evidence="2 3">SAOS-164</strain>
    </source>
</reference>
<dbReference type="GO" id="GO:0016301">
    <property type="term" value="F:kinase activity"/>
    <property type="evidence" value="ECO:0007669"/>
    <property type="project" value="InterPro"/>
</dbReference>
<dbReference type="InterPro" id="IPR006083">
    <property type="entry name" value="PRK/URK"/>
</dbReference>
<gene>
    <name evidence="2" type="ORF">E4634_08250</name>
</gene>
<proteinExistence type="predicted"/>
<protein>
    <recommendedName>
        <fullName evidence="1">Phosphoribulokinase/uridine kinase domain-containing protein</fullName>
    </recommendedName>
</protein>
<dbReference type="Gene3D" id="3.40.50.300">
    <property type="entry name" value="P-loop containing nucleotide triphosphate hydrolases"/>
    <property type="match status" value="1"/>
</dbReference>
<dbReference type="OrthoDB" id="455474at2"/>
<dbReference type="GO" id="GO:0005524">
    <property type="term" value="F:ATP binding"/>
    <property type="evidence" value="ECO:0007669"/>
    <property type="project" value="InterPro"/>
</dbReference>
<dbReference type="PANTHER" id="PTHR10285">
    <property type="entry name" value="URIDINE KINASE"/>
    <property type="match status" value="1"/>
</dbReference>
<dbReference type="SUPFAM" id="SSF52540">
    <property type="entry name" value="P-loop containing nucleoside triphosphate hydrolases"/>
    <property type="match status" value="1"/>
</dbReference>
<evidence type="ECO:0000313" key="2">
    <source>
        <dbReference type="EMBL" id="TGD74114.1"/>
    </source>
</evidence>
<keyword evidence="3" id="KW-1185">Reference proteome</keyword>
<name>A0A4Z0M3T2_9GAMM</name>
<dbReference type="InterPro" id="IPR027417">
    <property type="entry name" value="P-loop_NTPase"/>
</dbReference>
<feature type="domain" description="Phosphoribulokinase/uridine kinase" evidence="1">
    <location>
        <begin position="50"/>
        <end position="168"/>
    </location>
</feature>
<organism evidence="2 3">
    <name type="scientific">Mangrovimicrobium sediminis</name>
    <dbReference type="NCBI Taxonomy" id="2562682"/>
    <lineage>
        <taxon>Bacteria</taxon>
        <taxon>Pseudomonadati</taxon>
        <taxon>Pseudomonadota</taxon>
        <taxon>Gammaproteobacteria</taxon>
        <taxon>Cellvibrionales</taxon>
        <taxon>Halieaceae</taxon>
        <taxon>Mangrovimicrobium</taxon>
    </lineage>
</organism>
<evidence type="ECO:0000313" key="3">
    <source>
        <dbReference type="Proteomes" id="UP000298050"/>
    </source>
</evidence>
<accession>A0A4Z0M3T2</accession>
<sequence>MAEQLPDWRSGFLEAHHLVPAYLESAQKWFDPVAAVVAEHQNEAGRPWLLAVNGSQGSGKSTLCDYLQALFRNQYGKRCIAVSLDDFYLTLAERQHLAQDVHPLLRTRGVPGTHNMSLMQSTLGNLLAGEPTRIPRFDKAEDDRCPESAWDAQAEPVDIVLFEGWCVGAVAQDEAAMREPVNELEADEDPDGRWRGYVNRVLAERFPAVYALVDEWLMLRAPSFDCVYRWRLEQEQKLAARRAGAGVMTPAEVARFIQFYQRLTEHCLAELPAKVNHLFTLDEQRRIRNYLASTEAALQ</sequence>
<dbReference type="EMBL" id="SRLE01000006">
    <property type="protein sequence ID" value="TGD74114.1"/>
    <property type="molecule type" value="Genomic_DNA"/>
</dbReference>
<dbReference type="Pfam" id="PF00485">
    <property type="entry name" value="PRK"/>
    <property type="match status" value="1"/>
</dbReference>
<dbReference type="Proteomes" id="UP000298050">
    <property type="component" value="Unassembled WGS sequence"/>
</dbReference>